<comment type="caution">
    <text evidence="2">The sequence shown here is derived from an EMBL/GenBank/DDBJ whole genome shotgun (WGS) entry which is preliminary data.</text>
</comment>
<dbReference type="PROSITE" id="PS51257">
    <property type="entry name" value="PROKAR_LIPOPROTEIN"/>
    <property type="match status" value="1"/>
</dbReference>
<keyword evidence="3" id="KW-1185">Reference proteome</keyword>
<name>A0ABS2Q0E7_9BACL</name>
<proteinExistence type="predicted"/>
<sequence>MKFLRAVPLMVAAGLIMAGCQLNFLKNPCEKIYHQLEKSASEEKEFNQVQKPLVDAEGKEQTLYNQLVNVDKNNDKKTSQLSQQAIQSVEKRSRLIKKEKDSIDKAYQTFKKILPQISKIKDDEAKQEAERMANTMSTRYKNYQKLYNDYQSALTDDRKLYELFNDQKLKADTLQKQLEKVNSHYQTIDKDKDAFNKATKTFNQQKKIFYNVADIDKEE</sequence>
<feature type="chain" id="PRO_5045245867" evidence="1">
    <location>
        <begin position="19"/>
        <end position="219"/>
    </location>
</feature>
<organism evidence="2 3">
    <name type="scientific">Scopulibacillus daqui</name>
    <dbReference type="NCBI Taxonomy" id="1469162"/>
    <lineage>
        <taxon>Bacteria</taxon>
        <taxon>Bacillati</taxon>
        <taxon>Bacillota</taxon>
        <taxon>Bacilli</taxon>
        <taxon>Bacillales</taxon>
        <taxon>Sporolactobacillaceae</taxon>
        <taxon>Scopulibacillus</taxon>
    </lineage>
</organism>
<dbReference type="InterPro" id="IPR019454">
    <property type="entry name" value="Lipoprot_YkyA-like"/>
</dbReference>
<gene>
    <name evidence="2" type="ORF">JOD45_001905</name>
</gene>
<dbReference type="EMBL" id="JAFBER010000011">
    <property type="protein sequence ID" value="MBM7645686.1"/>
    <property type="molecule type" value="Genomic_DNA"/>
</dbReference>
<dbReference type="InterPro" id="IPR036785">
    <property type="entry name" value="YkyA-like_sf"/>
</dbReference>
<reference evidence="2 3" key="1">
    <citation type="submission" date="2021-01" db="EMBL/GenBank/DDBJ databases">
        <title>Genomic Encyclopedia of Type Strains, Phase IV (KMG-IV): sequencing the most valuable type-strain genomes for metagenomic binning, comparative biology and taxonomic classification.</title>
        <authorList>
            <person name="Goeker M."/>
        </authorList>
    </citation>
    <scope>NUCLEOTIDE SEQUENCE [LARGE SCALE GENOMIC DNA]</scope>
    <source>
        <strain evidence="2 3">DSM 28236</strain>
    </source>
</reference>
<evidence type="ECO:0000313" key="3">
    <source>
        <dbReference type="Proteomes" id="UP000808914"/>
    </source>
</evidence>
<evidence type="ECO:0000256" key="1">
    <source>
        <dbReference type="SAM" id="SignalP"/>
    </source>
</evidence>
<dbReference type="Pfam" id="PF10368">
    <property type="entry name" value="YkyA"/>
    <property type="match status" value="1"/>
</dbReference>
<dbReference type="SUPFAM" id="SSF140423">
    <property type="entry name" value="MW0975(SA0943)-like"/>
    <property type="match status" value="1"/>
</dbReference>
<feature type="signal peptide" evidence="1">
    <location>
        <begin position="1"/>
        <end position="18"/>
    </location>
</feature>
<dbReference type="Proteomes" id="UP000808914">
    <property type="component" value="Unassembled WGS sequence"/>
</dbReference>
<dbReference type="RefSeq" id="WP_205003609.1">
    <property type="nucleotide sequence ID" value="NZ_JAFBER010000011.1"/>
</dbReference>
<protein>
    <submittedName>
        <fullName evidence="2">Membrane-associated HD superfamily phosphohydrolase</fullName>
    </submittedName>
</protein>
<evidence type="ECO:0000313" key="2">
    <source>
        <dbReference type="EMBL" id="MBM7645686.1"/>
    </source>
</evidence>
<dbReference type="Gene3D" id="1.20.120.570">
    <property type="entry name" value="YkyA-like"/>
    <property type="match status" value="1"/>
</dbReference>
<accession>A0ABS2Q0E7</accession>
<keyword evidence="1" id="KW-0732">Signal</keyword>